<feature type="region of interest" description="Disordered" evidence="17">
    <location>
        <begin position="141"/>
        <end position="195"/>
    </location>
</feature>
<dbReference type="Gene3D" id="6.10.140.2220">
    <property type="match status" value="1"/>
</dbReference>
<dbReference type="InterPro" id="IPR007889">
    <property type="entry name" value="HTH_Psq"/>
</dbReference>
<dbReference type="SUPFAM" id="SSF47370">
    <property type="entry name" value="Bromodomain"/>
    <property type="match status" value="1"/>
</dbReference>
<feature type="compositionally biased region" description="Polar residues" evidence="17">
    <location>
        <begin position="1180"/>
        <end position="1193"/>
    </location>
</feature>
<feature type="region of interest" description="Disordered" evidence="17">
    <location>
        <begin position="699"/>
        <end position="735"/>
    </location>
</feature>
<evidence type="ECO:0000259" key="19">
    <source>
        <dbReference type="PROSITE" id="PS50014"/>
    </source>
</evidence>
<evidence type="ECO:0000259" key="23">
    <source>
        <dbReference type="PROSITE" id="PS50950"/>
    </source>
</evidence>
<dbReference type="Pfam" id="PF24324">
    <property type="entry name" value="MYND_ZMYND11_ZMYD8"/>
    <property type="match status" value="1"/>
</dbReference>
<dbReference type="GO" id="GO:0003677">
    <property type="term" value="F:DNA binding"/>
    <property type="evidence" value="ECO:0007669"/>
    <property type="project" value="UniProtKB-UniRule"/>
</dbReference>
<feature type="region of interest" description="Disordered" evidence="17">
    <location>
        <begin position="1028"/>
        <end position="1083"/>
    </location>
</feature>
<evidence type="ECO:0000259" key="20">
    <source>
        <dbReference type="PROSITE" id="PS50016"/>
    </source>
</evidence>
<evidence type="ECO:0008006" key="26">
    <source>
        <dbReference type="Google" id="ProtNLM"/>
    </source>
</evidence>
<feature type="compositionally biased region" description="Basic and acidic residues" evidence="17">
    <location>
        <begin position="166"/>
        <end position="188"/>
    </location>
</feature>
<dbReference type="Pfam" id="PF05485">
    <property type="entry name" value="THAP"/>
    <property type="match status" value="1"/>
</dbReference>
<feature type="compositionally biased region" description="Polar residues" evidence="17">
    <location>
        <begin position="923"/>
        <end position="933"/>
    </location>
</feature>
<dbReference type="SUPFAM" id="SSF57903">
    <property type="entry name" value="FYVE/PHD zinc finger"/>
    <property type="match status" value="1"/>
</dbReference>
<dbReference type="FunFam" id="6.10.140.2220:FF:000002">
    <property type="entry name" value="Protein kinase C-binding protein 1 isoform C"/>
    <property type="match status" value="1"/>
</dbReference>
<dbReference type="PANTHER" id="PTHR46453">
    <property type="entry name" value="PROTEIN KINASE C-BINDING PROTEIN 1"/>
    <property type="match status" value="1"/>
</dbReference>
<dbReference type="PANTHER" id="PTHR46453:SF5">
    <property type="entry name" value="PROTEIN KINASE C-BINDING PROTEIN 1 ISOFORM X1"/>
    <property type="match status" value="1"/>
</dbReference>
<proteinExistence type="predicted"/>
<evidence type="ECO:0000256" key="7">
    <source>
        <dbReference type="ARBA" id="ARBA00022853"/>
    </source>
</evidence>
<feature type="region of interest" description="Disordered" evidence="17">
    <location>
        <begin position="1380"/>
        <end position="1459"/>
    </location>
</feature>
<keyword evidence="16" id="KW-0175">Coiled coil</keyword>
<evidence type="ECO:0000256" key="18">
    <source>
        <dbReference type="SAM" id="SignalP"/>
    </source>
</evidence>
<evidence type="ECO:0000256" key="4">
    <source>
        <dbReference type="ARBA" id="ARBA00022723"/>
    </source>
</evidence>
<dbReference type="Pfam" id="PF00855">
    <property type="entry name" value="PWWP"/>
    <property type="match status" value="1"/>
</dbReference>
<keyword evidence="12" id="KW-0539">Nucleus</keyword>
<dbReference type="PROSITE" id="PS50950">
    <property type="entry name" value="ZF_THAP"/>
    <property type="match status" value="1"/>
</dbReference>
<dbReference type="CDD" id="cd20160">
    <property type="entry name" value="PWWP_PRKCBP1"/>
    <property type="match status" value="1"/>
</dbReference>
<evidence type="ECO:0000256" key="12">
    <source>
        <dbReference type="ARBA" id="ARBA00023242"/>
    </source>
</evidence>
<dbReference type="SMART" id="SM00692">
    <property type="entry name" value="DM3"/>
    <property type="match status" value="1"/>
</dbReference>
<keyword evidence="4" id="KW-0479">Metal-binding</keyword>
<dbReference type="CDD" id="cd15538">
    <property type="entry name" value="PHD_PRKCBP1"/>
    <property type="match status" value="1"/>
</dbReference>
<dbReference type="PROSITE" id="PS50016">
    <property type="entry name" value="ZF_PHD_2"/>
    <property type="match status" value="1"/>
</dbReference>
<dbReference type="SMART" id="SM00249">
    <property type="entry name" value="PHD"/>
    <property type="match status" value="1"/>
</dbReference>
<feature type="region of interest" description="Disordered" evidence="17">
    <location>
        <begin position="625"/>
        <end position="676"/>
    </location>
</feature>
<dbReference type="OrthoDB" id="6272564at2759"/>
<dbReference type="SMART" id="SM00297">
    <property type="entry name" value="BROMO"/>
    <property type="match status" value="1"/>
</dbReference>
<dbReference type="SMART" id="SM00293">
    <property type="entry name" value="PWWP"/>
    <property type="match status" value="1"/>
</dbReference>
<dbReference type="GO" id="GO:0005634">
    <property type="term" value="C:nucleus"/>
    <property type="evidence" value="ECO:0007669"/>
    <property type="project" value="UniProtKB-SubCell"/>
</dbReference>
<dbReference type="InterPro" id="IPR019786">
    <property type="entry name" value="Zinc_finger_PHD-type_CS"/>
</dbReference>
<dbReference type="PRINTS" id="PR00503">
    <property type="entry name" value="BROMODOMAIN"/>
</dbReference>
<dbReference type="InterPro" id="IPR037967">
    <property type="entry name" value="ZMYND8_Bromo_dom"/>
</dbReference>
<evidence type="ECO:0000256" key="10">
    <source>
        <dbReference type="ARBA" id="ARBA00023125"/>
    </source>
</evidence>
<feature type="compositionally biased region" description="Basic and acidic residues" evidence="17">
    <location>
        <begin position="784"/>
        <end position="809"/>
    </location>
</feature>
<dbReference type="InterPro" id="IPR044075">
    <property type="entry name" value="PRKCBP1_PHD"/>
</dbReference>
<dbReference type="Pfam" id="PF00439">
    <property type="entry name" value="Bromodomain"/>
    <property type="match status" value="1"/>
</dbReference>
<feature type="compositionally biased region" description="Acidic residues" evidence="17">
    <location>
        <begin position="861"/>
        <end position="907"/>
    </location>
</feature>
<dbReference type="Proteomes" id="UP000507470">
    <property type="component" value="Unassembled WGS sequence"/>
</dbReference>
<evidence type="ECO:0000259" key="22">
    <source>
        <dbReference type="PROSITE" id="PS50865"/>
    </source>
</evidence>
<dbReference type="InterPro" id="IPR006612">
    <property type="entry name" value="THAP_Znf"/>
</dbReference>
<dbReference type="PROSITE" id="PS50014">
    <property type="entry name" value="BROMODOMAIN_2"/>
    <property type="match status" value="1"/>
</dbReference>
<dbReference type="InterPro" id="IPR002893">
    <property type="entry name" value="Znf_MYND"/>
</dbReference>
<feature type="compositionally biased region" description="Basic and acidic residues" evidence="17">
    <location>
        <begin position="908"/>
        <end position="922"/>
    </location>
</feature>
<evidence type="ECO:0000256" key="9">
    <source>
        <dbReference type="ARBA" id="ARBA00023117"/>
    </source>
</evidence>
<feature type="region of interest" description="Disordered" evidence="17">
    <location>
        <begin position="777"/>
        <end position="955"/>
    </location>
</feature>
<evidence type="ECO:0000256" key="1">
    <source>
        <dbReference type="ARBA" id="ARBA00004123"/>
    </source>
</evidence>
<dbReference type="GO" id="GO:0005737">
    <property type="term" value="C:cytoplasm"/>
    <property type="evidence" value="ECO:0007669"/>
    <property type="project" value="TreeGrafter"/>
</dbReference>
<dbReference type="SUPFAM" id="SSF63748">
    <property type="entry name" value="Tudor/PWWP/MBT"/>
    <property type="match status" value="1"/>
</dbReference>
<dbReference type="SUPFAM" id="SSF144232">
    <property type="entry name" value="HIT/MYND zinc finger-like"/>
    <property type="match status" value="1"/>
</dbReference>
<feature type="compositionally biased region" description="Basic and acidic residues" evidence="17">
    <location>
        <begin position="817"/>
        <end position="854"/>
    </location>
</feature>
<dbReference type="Gene3D" id="1.20.920.10">
    <property type="entry name" value="Bromodomain-like"/>
    <property type="match status" value="1"/>
</dbReference>
<keyword evidence="7" id="KW-0156">Chromatin regulator</keyword>
<dbReference type="InterPro" id="IPR001965">
    <property type="entry name" value="Znf_PHD"/>
</dbReference>
<feature type="domain" description="PWWP" evidence="21">
    <location>
        <begin position="454"/>
        <end position="504"/>
    </location>
</feature>
<comment type="subcellular location">
    <subcellularLocation>
        <location evidence="2">Chromosome</location>
    </subcellularLocation>
    <subcellularLocation>
        <location evidence="1">Nucleus</location>
    </subcellularLocation>
</comment>
<feature type="compositionally biased region" description="Basic and acidic residues" evidence="17">
    <location>
        <begin position="934"/>
        <end position="955"/>
    </location>
</feature>
<dbReference type="GO" id="GO:0140006">
    <property type="term" value="F:histone H3 reader activity"/>
    <property type="evidence" value="ECO:0007669"/>
    <property type="project" value="UniProtKB-ARBA"/>
</dbReference>
<dbReference type="Gene3D" id="2.30.30.140">
    <property type="match status" value="1"/>
</dbReference>
<organism evidence="24 25">
    <name type="scientific">Mytilus coruscus</name>
    <name type="common">Sea mussel</name>
    <dbReference type="NCBI Taxonomy" id="42192"/>
    <lineage>
        <taxon>Eukaryota</taxon>
        <taxon>Metazoa</taxon>
        <taxon>Spiralia</taxon>
        <taxon>Lophotrochozoa</taxon>
        <taxon>Mollusca</taxon>
        <taxon>Bivalvia</taxon>
        <taxon>Autobranchia</taxon>
        <taxon>Pteriomorphia</taxon>
        <taxon>Mytilida</taxon>
        <taxon>Mytiloidea</taxon>
        <taxon>Mytilidae</taxon>
        <taxon>Mytilinae</taxon>
        <taxon>Mytilus</taxon>
    </lineage>
</organism>
<evidence type="ECO:0000256" key="15">
    <source>
        <dbReference type="PROSITE-ProRule" id="PRU00309"/>
    </source>
</evidence>
<dbReference type="InterPro" id="IPR013083">
    <property type="entry name" value="Znf_RING/FYVE/PHD"/>
</dbReference>
<feature type="coiled-coil region" evidence="16">
    <location>
        <begin position="1223"/>
        <end position="1254"/>
    </location>
</feature>
<dbReference type="InterPro" id="IPR011011">
    <property type="entry name" value="Znf_FYVE_PHD"/>
</dbReference>
<dbReference type="GO" id="GO:0005694">
    <property type="term" value="C:chromosome"/>
    <property type="evidence" value="ECO:0007669"/>
    <property type="project" value="UniProtKB-SubCell"/>
</dbReference>
<keyword evidence="25" id="KW-1185">Reference proteome</keyword>
<accession>A0A6J8E5M1</accession>
<name>A0A6J8E5M1_MYTCO</name>
<dbReference type="PROSITE" id="PS50865">
    <property type="entry name" value="ZF_MYND_2"/>
    <property type="match status" value="1"/>
</dbReference>
<dbReference type="Pfam" id="PF05225">
    <property type="entry name" value="HTH_psq"/>
    <property type="match status" value="1"/>
</dbReference>
<evidence type="ECO:0000313" key="24">
    <source>
        <dbReference type="EMBL" id="CAC5414862.1"/>
    </source>
</evidence>
<keyword evidence="6" id="KW-0862">Zinc</keyword>
<feature type="signal peptide" evidence="18">
    <location>
        <begin position="1"/>
        <end position="20"/>
    </location>
</feature>
<dbReference type="Gene3D" id="1.10.10.60">
    <property type="entry name" value="Homeodomain-like"/>
    <property type="match status" value="1"/>
</dbReference>
<feature type="compositionally biased region" description="Basic and acidic residues" evidence="17">
    <location>
        <begin position="1404"/>
        <end position="1417"/>
    </location>
</feature>
<protein>
    <recommendedName>
        <fullName evidence="26">Protein kinase C-binding protein 1</fullName>
    </recommendedName>
</protein>
<evidence type="ECO:0000256" key="11">
    <source>
        <dbReference type="ARBA" id="ARBA00023163"/>
    </source>
</evidence>
<dbReference type="InterPro" id="IPR036427">
    <property type="entry name" value="Bromodomain-like_sf"/>
</dbReference>
<evidence type="ECO:0000259" key="21">
    <source>
        <dbReference type="PROSITE" id="PS50812"/>
    </source>
</evidence>
<feature type="compositionally biased region" description="Basic and acidic residues" evidence="17">
    <location>
        <begin position="715"/>
        <end position="735"/>
    </location>
</feature>
<feature type="domain" description="MYND-type" evidence="22">
    <location>
        <begin position="1323"/>
        <end position="1357"/>
    </location>
</feature>
<evidence type="ECO:0000256" key="14">
    <source>
        <dbReference type="PROSITE-ProRule" id="PRU00134"/>
    </source>
</evidence>
<dbReference type="Pfam" id="PF23460">
    <property type="entry name" value="ZMYND8_CC"/>
    <property type="match status" value="1"/>
</dbReference>
<evidence type="ECO:0000256" key="16">
    <source>
        <dbReference type="SAM" id="Coils"/>
    </source>
</evidence>
<dbReference type="SUPFAM" id="SSF46689">
    <property type="entry name" value="Homeodomain-like"/>
    <property type="match status" value="1"/>
</dbReference>
<dbReference type="PROSITE" id="PS01359">
    <property type="entry name" value="ZF_PHD_1"/>
    <property type="match status" value="1"/>
</dbReference>
<feature type="domain" description="Bromo" evidence="19">
    <location>
        <begin position="341"/>
        <end position="411"/>
    </location>
</feature>
<dbReference type="PROSITE" id="PS01360">
    <property type="entry name" value="ZF_MYND_1"/>
    <property type="match status" value="1"/>
</dbReference>
<evidence type="ECO:0000256" key="6">
    <source>
        <dbReference type="ARBA" id="ARBA00022833"/>
    </source>
</evidence>
<evidence type="ECO:0000256" key="13">
    <source>
        <dbReference type="PROSITE-ProRule" id="PRU00035"/>
    </source>
</evidence>
<dbReference type="InterPro" id="IPR000313">
    <property type="entry name" value="PWWP_dom"/>
</dbReference>
<evidence type="ECO:0000256" key="3">
    <source>
        <dbReference type="ARBA" id="ARBA00022454"/>
    </source>
</evidence>
<dbReference type="InterPro" id="IPR056987">
    <property type="entry name" value="ZMYND8_CC"/>
</dbReference>
<evidence type="ECO:0000256" key="17">
    <source>
        <dbReference type="SAM" id="MobiDB-lite"/>
    </source>
</evidence>
<keyword evidence="18" id="KW-0732">Signal</keyword>
<dbReference type="EMBL" id="CACVKT020008353">
    <property type="protein sequence ID" value="CAC5414862.1"/>
    <property type="molecule type" value="Genomic_DNA"/>
</dbReference>
<dbReference type="Gene3D" id="3.30.40.10">
    <property type="entry name" value="Zinc/RING finger domain, C3HC4 (zinc finger)"/>
    <property type="match status" value="1"/>
</dbReference>
<evidence type="ECO:0000313" key="25">
    <source>
        <dbReference type="Proteomes" id="UP000507470"/>
    </source>
</evidence>
<feature type="chain" id="PRO_5026653150" description="Protein kinase C-binding protein 1" evidence="18">
    <location>
        <begin position="21"/>
        <end position="1621"/>
    </location>
</feature>
<keyword evidence="11" id="KW-0804">Transcription</keyword>
<feature type="domain" description="PHD-type" evidence="20">
    <location>
        <begin position="264"/>
        <end position="309"/>
    </location>
</feature>
<dbReference type="SUPFAM" id="SSF57716">
    <property type="entry name" value="Glucocorticoid receptor-like (DNA-binding domain)"/>
    <property type="match status" value="1"/>
</dbReference>
<dbReference type="GO" id="GO:0008270">
    <property type="term" value="F:zinc ion binding"/>
    <property type="evidence" value="ECO:0007669"/>
    <property type="project" value="UniProtKB-KW"/>
</dbReference>
<dbReference type="SMART" id="SM00980">
    <property type="entry name" value="THAP"/>
    <property type="match status" value="1"/>
</dbReference>
<feature type="region of interest" description="Disordered" evidence="17">
    <location>
        <begin position="220"/>
        <end position="257"/>
    </location>
</feature>
<evidence type="ECO:0000256" key="8">
    <source>
        <dbReference type="ARBA" id="ARBA00023015"/>
    </source>
</evidence>
<keyword evidence="5 14" id="KW-0863">Zinc-finger</keyword>
<keyword evidence="3" id="KW-0158">Chromosome</keyword>
<dbReference type="CDD" id="cd05508">
    <property type="entry name" value="Bromo_RACK7"/>
    <property type="match status" value="1"/>
</dbReference>
<dbReference type="InterPro" id="IPR019787">
    <property type="entry name" value="Znf_PHD-finger"/>
</dbReference>
<feature type="region of interest" description="Disordered" evidence="17">
    <location>
        <begin position="1180"/>
        <end position="1199"/>
    </location>
</feature>
<keyword evidence="8" id="KW-0805">Transcription regulation</keyword>
<gene>
    <name evidence="24" type="ORF">MCOR_47601</name>
</gene>
<feature type="compositionally biased region" description="Polar residues" evidence="17">
    <location>
        <begin position="641"/>
        <end position="672"/>
    </location>
</feature>
<evidence type="ECO:0000256" key="5">
    <source>
        <dbReference type="ARBA" id="ARBA00022771"/>
    </source>
</evidence>
<sequence>MALTLLLCVRLFTLTGLTDIAIVTEISIYTGEAAFEIFANGYYKLTVTYPLKKKELYQTWLRNLNLQNTSFTCTRHKVVCGDHFETSCYELNYMGELMGYTPRLRLKPDAVPTVFDVDQGIRIDNSRETRERLLIEAARRFSMSSSRESSGSRDEPSSAKRRSMGLRKDDKAKHKEPEEEKEGKDSRPIRTRLSTGSIHMNGTTTIAVAKEIENNSKLLTKDAPSGVNRKKKLPLIEPPNLGTPPPKKRKIGRNDGTGEDNRNDYFCWLCNKEGTVVCCELCPRVYHTRCLDLDSDLPKEWVCPECEKIMRAECVDTQSMAMSMITVDTLCSLLGFALERMKHQGSEPFMIPVDQSSVSHYSDYIFNPMDLTMIEKNIKKKMYGCTEAFLADAKWILHNCIIFNGTHHKLTASAKMIIKICKHEMAEIELCPDCYWNSCVRKNDEWFTELCRSPHSLVWAKLKGYPFWPAKVLREVEGQVDVRFFGAHDRSLLPPSQVFLLSKNIPTPAKNKKGGFDYSMQELELHIKKLEQKYGKYEYAPFRCPYDRKNVYKEGKFKVSPKKRLARLSGLKFGPSTALLKDSLVKQRPKTNLTSESKITENHTILSKTASAVRNKYNSIITTRRASSISSSVENSPVKGDTNSIGSSPIKGVTNSVSPENSTDQETSTETLSAPVDPKAASDIVLKLKTRLQGKMIDTDEVKKEDNSQSSVESHAVDEESRKGDNLDNKEENIQDVKSEEKVDSIAFKTRSRVDNRTKILETIQSKLNQIVADEDSELLEGTNEQKLKETKNKLDHTGEENKQTKNQKENVSTDGEGIKERTDNESAKIEEKLTPTKHDYLSKLQETIKKGKENLGITDKDDDLESESSSEEEGDDDEEDDETEDGDDDEEEESEEESEENDVEMSEEAKVDEICDTESAKMSETVSDNSSETGKDKKESNKNDKIESDNKSTEIADKVVKLIDSKSKTVIEREYETVVKDVLDEATGKITQVKEKLVSETKDYDTCLMMEVETESDTDKLVIDTDEDRTVSPSPKKAVSSAKSGLMTEKSKTSTIECAPPTSKPAVSSVPKTKDCSVDPASSQTDLHTDFFQNAMEISLKHKPDNDLNSANKLMAKKSPDRVAPVTVIMSPTVKSPVLSPTVKSPVLSPTVKSPVSSSANTILNSSIISNVAKGTIAPSASNHSNQSSAPNKTDDSRNTLITNFTQKVMGPIQTAFSDFFTEVLDQEREKIKQELLKTKEKLVELEEKKKEKTPEEQSEENKKHWEYTQQFTELKYNFRLTCLEMKSSWESEKSRLMDEVKELMKKEKETAINDTKKKQWCASCGKEAIFYCCWNTSYCDYPCQQSHWPTHMATCMQQTKETDANKPPVNQMIHASATSMHTNGPGGPQPPNKSPMEIEQEEFQRRQQRAEEQHHHQFNIQPNGGYMPMHTSPPGVMHNIHNRQQESPPNPRKKNIWSDQDMSNAVNAVNYGGMSINKAAKVFNVPRNKISERIPKINNPGMNPPMMPGNQPNPQLQLQYVQPPQPMSIPPSVQTFSSPPQSAQMRMPSSQPVLTNMMQNQPVMSQNNSILFPVQLRPTQPPMNIPPGMMQPGHLVISQGAQPPRQSLNMMPRNIPFRF</sequence>
<keyword evidence="9 13" id="KW-0103">Bromodomain</keyword>
<dbReference type="InterPro" id="IPR009057">
    <property type="entry name" value="Homeodomain-like_sf"/>
</dbReference>
<dbReference type="InterPro" id="IPR057053">
    <property type="entry name" value="MYND_ZMYND11_ZMYD8"/>
</dbReference>
<dbReference type="GO" id="GO:0003714">
    <property type="term" value="F:transcription corepressor activity"/>
    <property type="evidence" value="ECO:0007669"/>
    <property type="project" value="TreeGrafter"/>
</dbReference>
<keyword evidence="10 15" id="KW-0238">DNA-binding</keyword>
<dbReference type="InterPro" id="IPR001487">
    <property type="entry name" value="Bromodomain"/>
</dbReference>
<dbReference type="PROSITE" id="PS50812">
    <property type="entry name" value="PWWP"/>
    <property type="match status" value="1"/>
</dbReference>
<feature type="domain" description="THAP-type" evidence="23">
    <location>
        <begin position="29"/>
        <end position="115"/>
    </location>
</feature>
<reference evidence="24 25" key="1">
    <citation type="submission" date="2020-06" db="EMBL/GenBank/DDBJ databases">
        <authorList>
            <person name="Li R."/>
            <person name="Bekaert M."/>
        </authorList>
    </citation>
    <scope>NUCLEOTIDE SEQUENCE [LARGE SCALE GENOMIC DNA]</scope>
    <source>
        <strain evidence="25">wild</strain>
    </source>
</reference>
<feature type="compositionally biased region" description="Low complexity" evidence="17">
    <location>
        <begin position="1032"/>
        <end position="1045"/>
    </location>
</feature>
<evidence type="ECO:0000256" key="2">
    <source>
        <dbReference type="ARBA" id="ARBA00004286"/>
    </source>
</evidence>